<comment type="similarity">
    <text evidence="4">Belongs to the ACTMAP family.</text>
</comment>
<comment type="catalytic activity">
    <reaction evidence="9">
        <text>N-terminal N(alpha)-acetyl-L-methionyl-L-aspartyl-[protein] + H2O = N-terminal L-aspartyl-[protein] + N-acetyl-L-methionine</text>
        <dbReference type="Rhea" id="RHEA:74571"/>
        <dbReference type="Rhea" id="RHEA-COMP:12669"/>
        <dbReference type="Rhea" id="RHEA-COMP:12693"/>
        <dbReference type="ChEBI" id="CHEBI:15377"/>
        <dbReference type="ChEBI" id="CHEBI:64720"/>
        <dbReference type="ChEBI" id="CHEBI:71670"/>
        <dbReference type="ChEBI" id="CHEBI:133063"/>
    </reaction>
    <physiologicalReaction direction="left-to-right" evidence="9">
        <dbReference type="Rhea" id="RHEA:74572"/>
    </physiologicalReaction>
</comment>
<evidence type="ECO:0000256" key="2">
    <source>
        <dbReference type="ARBA" id="ARBA00022670"/>
    </source>
</evidence>
<dbReference type="PANTHER" id="PTHR28631">
    <property type="entry name" value="UPF0692 PROTEIN C19ORF54"/>
    <property type="match status" value="1"/>
</dbReference>
<reference evidence="12" key="1">
    <citation type="submission" date="2025-08" db="UniProtKB">
        <authorList>
            <consortium name="RefSeq"/>
        </authorList>
    </citation>
    <scope>IDENTIFICATION</scope>
</reference>
<evidence type="ECO:0000256" key="8">
    <source>
        <dbReference type="ARBA" id="ARBA00049041"/>
    </source>
</evidence>
<dbReference type="GO" id="GO:0006508">
    <property type="term" value="P:proteolysis"/>
    <property type="evidence" value="ECO:0007669"/>
    <property type="project" value="UniProtKB-KW"/>
</dbReference>
<comment type="catalytic activity">
    <reaction evidence="10">
        <text>N-terminal N(alpha)-acetyl-L-methionyl-L-glutamyl-[protein] + H2O = N-terminal L-glutamyl-[protein] + N-acetyl-L-methionine</text>
        <dbReference type="Rhea" id="RHEA:74575"/>
        <dbReference type="Rhea" id="RHEA-COMP:12668"/>
        <dbReference type="Rhea" id="RHEA-COMP:12697"/>
        <dbReference type="ChEBI" id="CHEBI:15377"/>
        <dbReference type="ChEBI" id="CHEBI:64721"/>
        <dbReference type="ChEBI" id="CHEBI:71670"/>
        <dbReference type="ChEBI" id="CHEBI:133360"/>
    </reaction>
    <physiologicalReaction direction="left-to-right" evidence="10">
        <dbReference type="Rhea" id="RHEA:74576"/>
    </physiologicalReaction>
</comment>
<keyword evidence="1" id="KW-0031">Aminopeptidase</keyword>
<sequence>QAALDRGYTVQGEMFSAADMAKLAAEVFPCRAELLTGGLEGANRDRILRHLAAGCPVLVPYDEDSNHEPCRRRGYKAHWAVVSGALLGLRPDAPSPPCREDEEIPGLFHPRGPGPLPAGVEETYLLAKQGKSWRYQLWGYGQLQESNAQLTDFSPRRAGDGKVYIVPAGGLQEGLCGQAVLLHPGP</sequence>
<dbReference type="PANTHER" id="PTHR28631:SF1">
    <property type="entry name" value="ACTIN MATURATION PROTEASE"/>
    <property type="match status" value="1"/>
</dbReference>
<evidence type="ECO:0000256" key="1">
    <source>
        <dbReference type="ARBA" id="ARBA00022438"/>
    </source>
</evidence>
<dbReference type="STRING" id="38654.A0A1U7SGL2"/>
<dbReference type="OrthoDB" id="198816at2759"/>
<evidence type="ECO:0000256" key="6">
    <source>
        <dbReference type="ARBA" id="ARBA00034908"/>
    </source>
</evidence>
<name>A0A1U7SGL2_ALLSI</name>
<evidence type="ECO:0000256" key="7">
    <source>
        <dbReference type="ARBA" id="ARBA00047999"/>
    </source>
</evidence>
<dbReference type="InterPro" id="IPR040043">
    <property type="entry name" value="ACTMAP"/>
</dbReference>
<dbReference type="AlphaFoldDB" id="A0A1U7SGL2"/>
<comment type="catalytic activity">
    <reaction evidence="7">
        <text>N-terminal N(alpha)-acetyl-L-cysteinyl-L-glutamyl-[protein] + H2O = N-terminal L-glutamyl-[protein] + N-acetyl-L-cysteine</text>
        <dbReference type="Rhea" id="RHEA:74583"/>
        <dbReference type="Rhea" id="RHEA-COMP:12668"/>
        <dbReference type="Rhea" id="RHEA-COMP:18396"/>
        <dbReference type="ChEBI" id="CHEBI:15377"/>
        <dbReference type="ChEBI" id="CHEBI:64721"/>
        <dbReference type="ChEBI" id="CHEBI:78236"/>
        <dbReference type="ChEBI" id="CHEBI:193601"/>
    </reaction>
    <physiologicalReaction direction="left-to-right" evidence="7">
        <dbReference type="Rhea" id="RHEA:74584"/>
    </physiologicalReaction>
</comment>
<evidence type="ECO:0000256" key="10">
    <source>
        <dbReference type="ARBA" id="ARBA00093265"/>
    </source>
</evidence>
<evidence type="ECO:0000313" key="12">
    <source>
        <dbReference type="RefSeq" id="XP_006031485.1"/>
    </source>
</evidence>
<dbReference type="GO" id="GO:0004177">
    <property type="term" value="F:aminopeptidase activity"/>
    <property type="evidence" value="ECO:0007669"/>
    <property type="project" value="UniProtKB-KW"/>
</dbReference>
<evidence type="ECO:0000256" key="9">
    <source>
        <dbReference type="ARBA" id="ARBA00093241"/>
    </source>
</evidence>
<dbReference type="CTD" id="284325"/>
<dbReference type="RefSeq" id="XP_006031485.1">
    <property type="nucleotide sequence ID" value="XM_006031423.3"/>
</dbReference>
<dbReference type="Proteomes" id="UP000189705">
    <property type="component" value="Unplaced"/>
</dbReference>
<keyword evidence="2" id="KW-0645">Protease</keyword>
<evidence type="ECO:0000256" key="3">
    <source>
        <dbReference type="ARBA" id="ARBA00022801"/>
    </source>
</evidence>
<comment type="catalytic activity">
    <reaction evidence="8">
        <text>N-terminal N(alpha)-acetyl-L-cysteinyl-L-aspartyl-[protein] + H2O = N-terminal L-aspartyl-[protein] + N-acetyl-L-cysteine</text>
        <dbReference type="Rhea" id="RHEA:74579"/>
        <dbReference type="Rhea" id="RHEA-COMP:12669"/>
        <dbReference type="Rhea" id="RHEA-COMP:18395"/>
        <dbReference type="ChEBI" id="CHEBI:15377"/>
        <dbReference type="ChEBI" id="CHEBI:64720"/>
        <dbReference type="ChEBI" id="CHEBI:78236"/>
        <dbReference type="ChEBI" id="CHEBI:193599"/>
    </reaction>
    <physiologicalReaction direction="left-to-right" evidence="8">
        <dbReference type="Rhea" id="RHEA:74580"/>
    </physiologicalReaction>
</comment>
<organism evidence="11 12">
    <name type="scientific">Alligator sinensis</name>
    <name type="common">Chinese alligator</name>
    <dbReference type="NCBI Taxonomy" id="38654"/>
    <lineage>
        <taxon>Eukaryota</taxon>
        <taxon>Metazoa</taxon>
        <taxon>Chordata</taxon>
        <taxon>Craniata</taxon>
        <taxon>Vertebrata</taxon>
        <taxon>Euteleostomi</taxon>
        <taxon>Archelosauria</taxon>
        <taxon>Archosauria</taxon>
        <taxon>Crocodylia</taxon>
        <taxon>Alligatoridae</taxon>
        <taxon>Alligatorinae</taxon>
        <taxon>Alligator</taxon>
    </lineage>
</organism>
<keyword evidence="3" id="KW-0378">Hydrolase</keyword>
<gene>
    <name evidence="12" type="primary">CUNH19orf54</name>
</gene>
<dbReference type="eggNOG" id="ENOG502QQQD">
    <property type="taxonomic scope" value="Eukaryota"/>
</dbReference>
<dbReference type="InParanoid" id="A0A1U7SGL2"/>
<evidence type="ECO:0000256" key="5">
    <source>
        <dbReference type="ARBA" id="ARBA00034848"/>
    </source>
</evidence>
<feature type="non-terminal residue" evidence="12">
    <location>
        <position position="1"/>
    </location>
</feature>
<dbReference type="Pfam" id="PF21646">
    <property type="entry name" value="ACTMAP-like_C"/>
    <property type="match status" value="1"/>
</dbReference>
<evidence type="ECO:0000313" key="11">
    <source>
        <dbReference type="Proteomes" id="UP000189705"/>
    </source>
</evidence>
<protein>
    <recommendedName>
        <fullName evidence="5">Actin maturation protease</fullName>
    </recommendedName>
    <alternativeName>
        <fullName evidence="6">Actin aminopeptidase ACTMAP</fullName>
    </alternativeName>
</protein>
<evidence type="ECO:0000256" key="4">
    <source>
        <dbReference type="ARBA" id="ARBA00034725"/>
    </source>
</evidence>
<keyword evidence="11" id="KW-1185">Reference proteome</keyword>
<dbReference type="GeneID" id="102376482"/>
<proteinExistence type="inferred from homology"/>
<accession>A0A1U7SGL2</accession>
<dbReference type="KEGG" id="asn:102376482"/>